<dbReference type="GO" id="GO:0004816">
    <property type="term" value="F:asparagine-tRNA ligase activity"/>
    <property type="evidence" value="ECO:0007669"/>
    <property type="project" value="UniProtKB-EC"/>
</dbReference>
<evidence type="ECO:0000256" key="6">
    <source>
        <dbReference type="ARBA" id="ARBA00022917"/>
    </source>
</evidence>
<dbReference type="Gene3D" id="3.30.930.10">
    <property type="entry name" value="Bira Bifunctional Protein, Domain 2"/>
    <property type="match status" value="1"/>
</dbReference>
<comment type="similarity">
    <text evidence="1">Belongs to the class-II aminoacyl-tRNA synthetase family.</text>
</comment>
<dbReference type="InterPro" id="IPR006195">
    <property type="entry name" value="aa-tRNA-synth_II"/>
</dbReference>
<feature type="region of interest" description="Disordered" evidence="8">
    <location>
        <begin position="431"/>
        <end position="467"/>
    </location>
</feature>
<dbReference type="InterPro" id="IPR036282">
    <property type="entry name" value="Glutathione-S-Trfase_C_sf"/>
</dbReference>
<keyword evidence="6" id="KW-0648">Protein biosynthesis</keyword>
<evidence type="ECO:0000256" key="2">
    <source>
        <dbReference type="ARBA" id="ARBA00012816"/>
    </source>
</evidence>
<dbReference type="InterPro" id="IPR004364">
    <property type="entry name" value="Aa-tRNA-synt_II"/>
</dbReference>
<dbReference type="EMBL" id="HBFR01005691">
    <property type="protein sequence ID" value="CAD8876865.1"/>
    <property type="molecule type" value="Transcribed_RNA"/>
</dbReference>
<dbReference type="InterPro" id="IPR012340">
    <property type="entry name" value="NA-bd_OB-fold"/>
</dbReference>
<evidence type="ECO:0000256" key="8">
    <source>
        <dbReference type="SAM" id="MobiDB-lite"/>
    </source>
</evidence>
<dbReference type="HAMAP" id="MF_00534">
    <property type="entry name" value="Asn_tRNA_synth"/>
    <property type="match status" value="1"/>
</dbReference>
<dbReference type="GO" id="GO:0005739">
    <property type="term" value="C:mitochondrion"/>
    <property type="evidence" value="ECO:0007669"/>
    <property type="project" value="TreeGrafter"/>
</dbReference>
<protein>
    <recommendedName>
        <fullName evidence="2">asparagine--tRNA ligase</fullName>
        <ecNumber evidence="2">6.1.1.22</ecNumber>
    </recommendedName>
</protein>
<gene>
    <name evidence="10" type="ORF">CHYS00102_LOCUS4043</name>
</gene>
<keyword evidence="4" id="KW-0547">Nucleotide-binding</keyword>
<dbReference type="InterPro" id="IPR004522">
    <property type="entry name" value="Asn-tRNA-ligase"/>
</dbReference>
<evidence type="ECO:0000256" key="1">
    <source>
        <dbReference type="ARBA" id="ARBA00008226"/>
    </source>
</evidence>
<dbReference type="EC" id="6.1.1.22" evidence="2"/>
<accession>A0A7S1B6R5</accession>
<dbReference type="CDD" id="cd04318">
    <property type="entry name" value="EcAsnRS_like_N"/>
    <property type="match status" value="1"/>
</dbReference>
<evidence type="ECO:0000313" key="10">
    <source>
        <dbReference type="EMBL" id="CAD8876865.1"/>
    </source>
</evidence>
<sequence length="747" mass="82253">MTAILILSGSSEEELRSPQAIQVIATAISARVPPRISTCLSPSQSSPLSLSVPCGDGPPGTLVSVPAMLRTLHSLYYAGEDPVADAEVFAFVDHCSNELAEPLLAHDAETASQVTADAKAALEGLEKSLEGDKTFICSTPQASAADFAWGAWVEHARVLLGEALPLGERTIGWLATVMHQPSYVATKEAMKSSAEFTLPKEAASDTPSRGPDPTPQLFKRDRTRIFSVLATPPGANITVAGWARTIRKADKGRLIFIELNDGSSPQSLQCVLTKEAVEEGDNVTENFECALPVNSGGTGSSFRLTGTIVKSHGAGQAVELVATSVELLGAVYAGDQAGTKIGATFYPLSKKGHTLEHMRSVAHLRARAKVHSSAMRIRHAMAYATHRFFHENGFLYIHTPIVTCADCEGAGEQFGVTTLLSADHLSTNIKLPYVPEPKPEDSDVKKKKDKKKKKAPPIDPHAEPPVPNAVDYSGDFFGKRANLTVSGQLNVETHCMALSDVYTFGPTFRAEQSHTARHLCEFWMIEPEVAFADLEMDVNLAEDYLKYCVKYALEMCAEDLEFFENSPAGEKDLRARLRNVLDNPFKRLSYTEAIKILQKVVADEEHKFEEYPEWGMDLGSEHERYLCEKIYKKPVVLTDYPKDIKAFYMKLNDDGKTVAAADILVPKIGEIIGGSQREHRHEVLLERCRAQGLEERHVWWYLELRKYGTVPHAGFGLGFERLILFVTGLDNIRDVIPFPRWPGNAEF</sequence>
<name>A0A7S1B6R5_9STRA</name>
<evidence type="ECO:0000256" key="5">
    <source>
        <dbReference type="ARBA" id="ARBA00022840"/>
    </source>
</evidence>
<dbReference type="InterPro" id="IPR045864">
    <property type="entry name" value="aa-tRNA-synth_II/BPL/LPL"/>
</dbReference>
<evidence type="ECO:0000256" key="7">
    <source>
        <dbReference type="ARBA" id="ARBA00023146"/>
    </source>
</evidence>
<dbReference type="SUPFAM" id="SSF55681">
    <property type="entry name" value="Class II aaRS and biotin synthetases"/>
    <property type="match status" value="1"/>
</dbReference>
<feature type="compositionally biased region" description="Basic and acidic residues" evidence="8">
    <location>
        <begin position="437"/>
        <end position="446"/>
    </location>
</feature>
<dbReference type="Pfam" id="PF00152">
    <property type="entry name" value="tRNA-synt_2"/>
    <property type="match status" value="2"/>
</dbReference>
<dbReference type="NCBIfam" id="TIGR00457">
    <property type="entry name" value="asnS"/>
    <property type="match status" value="1"/>
</dbReference>
<dbReference type="NCBIfam" id="NF003037">
    <property type="entry name" value="PRK03932.1"/>
    <property type="match status" value="1"/>
</dbReference>
<dbReference type="Pfam" id="PF01336">
    <property type="entry name" value="tRNA_anti-codon"/>
    <property type="match status" value="1"/>
</dbReference>
<keyword evidence="5" id="KW-0067">ATP-binding</keyword>
<dbReference type="GO" id="GO:0005524">
    <property type="term" value="F:ATP binding"/>
    <property type="evidence" value="ECO:0007669"/>
    <property type="project" value="UniProtKB-KW"/>
</dbReference>
<reference evidence="10" key="1">
    <citation type="submission" date="2021-01" db="EMBL/GenBank/DDBJ databases">
        <authorList>
            <person name="Corre E."/>
            <person name="Pelletier E."/>
            <person name="Niang G."/>
            <person name="Scheremetjew M."/>
            <person name="Finn R."/>
            <person name="Kale V."/>
            <person name="Holt S."/>
            <person name="Cochrane G."/>
            <person name="Meng A."/>
            <person name="Brown T."/>
            <person name="Cohen L."/>
        </authorList>
    </citation>
    <scope>NUCLEOTIDE SEQUENCE</scope>
    <source>
        <strain evidence="10">308</strain>
    </source>
</reference>
<dbReference type="SUPFAM" id="SSF47616">
    <property type="entry name" value="GST C-terminal domain-like"/>
    <property type="match status" value="1"/>
</dbReference>
<dbReference type="PANTHER" id="PTHR22594:SF34">
    <property type="entry name" value="ASPARAGINE--TRNA LIGASE, MITOCHONDRIAL-RELATED"/>
    <property type="match status" value="1"/>
</dbReference>
<evidence type="ECO:0000256" key="4">
    <source>
        <dbReference type="ARBA" id="ARBA00022741"/>
    </source>
</evidence>
<dbReference type="Gene3D" id="2.40.50.140">
    <property type="entry name" value="Nucleic acid-binding proteins"/>
    <property type="match status" value="1"/>
</dbReference>
<feature type="region of interest" description="Disordered" evidence="8">
    <location>
        <begin position="198"/>
        <end position="217"/>
    </location>
</feature>
<dbReference type="GO" id="GO:0003676">
    <property type="term" value="F:nucleic acid binding"/>
    <property type="evidence" value="ECO:0007669"/>
    <property type="project" value="InterPro"/>
</dbReference>
<dbReference type="FunFam" id="3.30.930.10:FF:000016">
    <property type="entry name" value="Asparagine--tRNA ligase"/>
    <property type="match status" value="1"/>
</dbReference>
<dbReference type="PANTHER" id="PTHR22594">
    <property type="entry name" value="ASPARTYL/LYSYL-TRNA SYNTHETASE"/>
    <property type="match status" value="1"/>
</dbReference>
<keyword evidence="3" id="KW-0436">Ligase</keyword>
<evidence type="ECO:0000259" key="9">
    <source>
        <dbReference type="PROSITE" id="PS50862"/>
    </source>
</evidence>
<dbReference type="InterPro" id="IPR004365">
    <property type="entry name" value="NA-bd_OB_tRNA"/>
</dbReference>
<evidence type="ECO:0000256" key="3">
    <source>
        <dbReference type="ARBA" id="ARBA00022598"/>
    </source>
</evidence>
<proteinExistence type="inferred from homology"/>
<dbReference type="InterPro" id="IPR002312">
    <property type="entry name" value="Asp/Asn-tRNA-synth_IIb"/>
</dbReference>
<dbReference type="GO" id="GO:0006421">
    <property type="term" value="P:asparaginyl-tRNA aminoacylation"/>
    <property type="evidence" value="ECO:0007669"/>
    <property type="project" value="InterPro"/>
</dbReference>
<dbReference type="CDD" id="cd00776">
    <property type="entry name" value="AsxRS_core"/>
    <property type="match status" value="1"/>
</dbReference>
<organism evidence="10">
    <name type="scientific">Corethron hystrix</name>
    <dbReference type="NCBI Taxonomy" id="216773"/>
    <lineage>
        <taxon>Eukaryota</taxon>
        <taxon>Sar</taxon>
        <taxon>Stramenopiles</taxon>
        <taxon>Ochrophyta</taxon>
        <taxon>Bacillariophyta</taxon>
        <taxon>Coscinodiscophyceae</taxon>
        <taxon>Corethrophycidae</taxon>
        <taxon>Corethrales</taxon>
        <taxon>Corethraceae</taxon>
        <taxon>Corethron</taxon>
    </lineage>
</organism>
<dbReference type="PROSITE" id="PS50862">
    <property type="entry name" value="AA_TRNA_LIGASE_II"/>
    <property type="match status" value="1"/>
</dbReference>
<feature type="domain" description="Aminoacyl-transfer RNA synthetases class-II family profile" evidence="9">
    <location>
        <begin position="501"/>
        <end position="737"/>
    </location>
</feature>
<dbReference type="AlphaFoldDB" id="A0A7S1B6R5"/>
<feature type="compositionally biased region" description="Pro residues" evidence="8">
    <location>
        <begin position="457"/>
        <end position="467"/>
    </location>
</feature>
<keyword evidence="7" id="KW-0030">Aminoacyl-tRNA synthetase</keyword>
<dbReference type="PRINTS" id="PR01042">
    <property type="entry name" value="TRNASYNTHASP"/>
</dbReference>
<dbReference type="SUPFAM" id="SSF50249">
    <property type="entry name" value="Nucleic acid-binding proteins"/>
    <property type="match status" value="1"/>
</dbReference>